<gene>
    <name evidence="2" type="ORF">HNY73_022088</name>
</gene>
<reference evidence="2" key="2">
    <citation type="submission" date="2020-06" db="EMBL/GenBank/DDBJ databases">
        <authorList>
            <person name="Sheffer M."/>
        </authorList>
    </citation>
    <scope>NUCLEOTIDE SEQUENCE</scope>
</reference>
<dbReference type="AlphaFoldDB" id="A0A8T0DZS3"/>
<sequence>MEYRRIYGLRAPRPVGDSTFLVPQMENYSLFSNPFLDLNKRIGKLMEGIQQDAKPEKGVKAKGKKQEEQKSKESKAGDDKKTLPKETSAVEVNFGIVLNVVTVKPEELVIKFGAGNELEVTVAQRNVHLKERITFSRRCSYKYELPDGIDKNSLVALRTSDDYLIILQRALLREDLLKKSIEDAEQSEEPCDKDVEEATKSTDKKETDTKPGKKQKAQKKGLEKAAEDTKETEKILPDPNCMIPVQVARMLRPGMDIFMLRKYMADLESYIATVRKFIENASFVTQNSKTAERCLRAIAKEKTDKYYEERNITGQKIKRKFTKEPSPESGYTSPGNQTQPSGVYDESSGSSSTKSGQTQETSN</sequence>
<name>A0A8T0DZS3_ARGBR</name>
<protein>
    <submittedName>
        <fullName evidence="2">Uncharacterized protein</fullName>
    </submittedName>
</protein>
<feature type="compositionally biased region" description="Basic and acidic residues" evidence="1">
    <location>
        <begin position="190"/>
        <end position="211"/>
    </location>
</feature>
<feature type="region of interest" description="Disordered" evidence="1">
    <location>
        <begin position="313"/>
        <end position="363"/>
    </location>
</feature>
<proteinExistence type="predicted"/>
<evidence type="ECO:0000313" key="3">
    <source>
        <dbReference type="Proteomes" id="UP000807504"/>
    </source>
</evidence>
<comment type="caution">
    <text evidence="2">The sequence shown here is derived from an EMBL/GenBank/DDBJ whole genome shotgun (WGS) entry which is preliminary data.</text>
</comment>
<evidence type="ECO:0000256" key="1">
    <source>
        <dbReference type="SAM" id="MobiDB-lite"/>
    </source>
</evidence>
<feature type="region of interest" description="Disordered" evidence="1">
    <location>
        <begin position="183"/>
        <end position="232"/>
    </location>
</feature>
<feature type="compositionally biased region" description="Polar residues" evidence="1">
    <location>
        <begin position="329"/>
        <end position="341"/>
    </location>
</feature>
<evidence type="ECO:0000313" key="2">
    <source>
        <dbReference type="EMBL" id="KAF8763962.1"/>
    </source>
</evidence>
<feature type="compositionally biased region" description="Basic and acidic residues" evidence="1">
    <location>
        <begin position="220"/>
        <end position="232"/>
    </location>
</feature>
<organism evidence="2 3">
    <name type="scientific">Argiope bruennichi</name>
    <name type="common">Wasp spider</name>
    <name type="synonym">Aranea bruennichi</name>
    <dbReference type="NCBI Taxonomy" id="94029"/>
    <lineage>
        <taxon>Eukaryota</taxon>
        <taxon>Metazoa</taxon>
        <taxon>Ecdysozoa</taxon>
        <taxon>Arthropoda</taxon>
        <taxon>Chelicerata</taxon>
        <taxon>Arachnida</taxon>
        <taxon>Araneae</taxon>
        <taxon>Araneomorphae</taxon>
        <taxon>Entelegynae</taxon>
        <taxon>Araneoidea</taxon>
        <taxon>Araneidae</taxon>
        <taxon>Argiope</taxon>
    </lineage>
</organism>
<keyword evidence="3" id="KW-1185">Reference proteome</keyword>
<feature type="region of interest" description="Disordered" evidence="1">
    <location>
        <begin position="53"/>
        <end position="84"/>
    </location>
</feature>
<accession>A0A8T0DZS3</accession>
<dbReference type="EMBL" id="JABXBU010002231">
    <property type="protein sequence ID" value="KAF8763962.1"/>
    <property type="molecule type" value="Genomic_DNA"/>
</dbReference>
<dbReference type="Proteomes" id="UP000807504">
    <property type="component" value="Unassembled WGS sequence"/>
</dbReference>
<feature type="compositionally biased region" description="Low complexity" evidence="1">
    <location>
        <begin position="347"/>
        <end position="363"/>
    </location>
</feature>
<reference evidence="2" key="1">
    <citation type="journal article" date="2020" name="bioRxiv">
        <title>Chromosome-level reference genome of the European wasp spider Argiope bruennichi: a resource for studies on range expansion and evolutionary adaptation.</title>
        <authorList>
            <person name="Sheffer M.M."/>
            <person name="Hoppe A."/>
            <person name="Krehenwinkel H."/>
            <person name="Uhl G."/>
            <person name="Kuss A.W."/>
            <person name="Jensen L."/>
            <person name="Jensen C."/>
            <person name="Gillespie R.G."/>
            <person name="Hoff K.J."/>
            <person name="Prost S."/>
        </authorList>
    </citation>
    <scope>NUCLEOTIDE SEQUENCE</scope>
</reference>